<keyword evidence="7" id="KW-0328">Glycosyltransferase</keyword>
<keyword evidence="16" id="KW-1015">Disulfide bond</keyword>
<evidence type="ECO:0000256" key="18">
    <source>
        <dbReference type="ARBA" id="ARBA00042865"/>
    </source>
</evidence>
<dbReference type="GO" id="GO:0015012">
    <property type="term" value="P:heparan sulfate proteoglycan biosynthetic process"/>
    <property type="evidence" value="ECO:0007669"/>
    <property type="project" value="UniProtKB-UniPathway"/>
</dbReference>
<evidence type="ECO:0000256" key="9">
    <source>
        <dbReference type="ARBA" id="ARBA00022692"/>
    </source>
</evidence>
<dbReference type="GO" id="GO:0000139">
    <property type="term" value="C:Golgi membrane"/>
    <property type="evidence" value="ECO:0007669"/>
    <property type="project" value="UniProtKB-SubCell"/>
</dbReference>
<keyword evidence="14" id="KW-0333">Golgi apparatus</keyword>
<evidence type="ECO:0000256" key="6">
    <source>
        <dbReference type="ARBA" id="ARBA00011972"/>
    </source>
</evidence>
<evidence type="ECO:0000256" key="11">
    <source>
        <dbReference type="ARBA" id="ARBA00022824"/>
    </source>
</evidence>
<dbReference type="KEGG" id="acan:ACA1_376130"/>
<name>L8HF81_ACACF</name>
<dbReference type="UniPathway" id="UPA00756"/>
<evidence type="ECO:0000256" key="14">
    <source>
        <dbReference type="ARBA" id="ARBA00023034"/>
    </source>
</evidence>
<dbReference type="PANTHER" id="PTHR46025:SF3">
    <property type="entry name" value="XYLOSYLTRANSFERASE OXT"/>
    <property type="match status" value="1"/>
</dbReference>
<keyword evidence="17" id="KW-0325">Glycoprotein</keyword>
<keyword evidence="12" id="KW-0735">Signal-anchor</keyword>
<evidence type="ECO:0000256" key="7">
    <source>
        <dbReference type="ARBA" id="ARBA00022676"/>
    </source>
</evidence>
<evidence type="ECO:0000256" key="4">
    <source>
        <dbReference type="ARBA" id="ARBA00005093"/>
    </source>
</evidence>
<keyword evidence="21" id="KW-1185">Reference proteome</keyword>
<evidence type="ECO:0000256" key="5">
    <source>
        <dbReference type="ARBA" id="ARBA00010195"/>
    </source>
</evidence>
<evidence type="ECO:0000256" key="8">
    <source>
        <dbReference type="ARBA" id="ARBA00022679"/>
    </source>
</evidence>
<dbReference type="Proteomes" id="UP000011083">
    <property type="component" value="Unassembled WGS sequence"/>
</dbReference>
<keyword evidence="11" id="KW-0256">Endoplasmic reticulum</keyword>
<keyword evidence="8 20" id="KW-0808">Transferase</keyword>
<evidence type="ECO:0000256" key="13">
    <source>
        <dbReference type="ARBA" id="ARBA00022989"/>
    </source>
</evidence>
<evidence type="ECO:0000256" key="12">
    <source>
        <dbReference type="ARBA" id="ARBA00022968"/>
    </source>
</evidence>
<accession>L8HF81</accession>
<dbReference type="EMBL" id="KB007836">
    <property type="protein sequence ID" value="ELR24154.1"/>
    <property type="molecule type" value="Genomic_DNA"/>
</dbReference>
<reference evidence="20 21" key="1">
    <citation type="journal article" date="2013" name="Genome Biol.">
        <title>Genome of Acanthamoeba castellanii highlights extensive lateral gene transfer and early evolution of tyrosine kinase signaling.</title>
        <authorList>
            <person name="Clarke M."/>
            <person name="Lohan A.J."/>
            <person name="Liu B."/>
            <person name="Lagkouvardos I."/>
            <person name="Roy S."/>
            <person name="Zafar N."/>
            <person name="Bertelli C."/>
            <person name="Schilde C."/>
            <person name="Kianianmomeni A."/>
            <person name="Burglin T.R."/>
            <person name="Frech C."/>
            <person name="Turcotte B."/>
            <person name="Kopec K.O."/>
            <person name="Synnott J.M."/>
            <person name="Choo C."/>
            <person name="Paponov I."/>
            <person name="Finkler A."/>
            <person name="Soon Heng Tan C."/>
            <person name="Hutchins A.P."/>
            <person name="Weinmeier T."/>
            <person name="Rattei T."/>
            <person name="Chu J.S."/>
            <person name="Gimenez G."/>
            <person name="Irimia M."/>
            <person name="Rigden D.J."/>
            <person name="Fitzpatrick D.A."/>
            <person name="Lorenzo-Morales J."/>
            <person name="Bateman A."/>
            <person name="Chiu C.H."/>
            <person name="Tang P."/>
            <person name="Hegemann P."/>
            <person name="Fromm H."/>
            <person name="Raoult D."/>
            <person name="Greub G."/>
            <person name="Miranda-Saavedra D."/>
            <person name="Chen N."/>
            <person name="Nash P."/>
            <person name="Ginger M.L."/>
            <person name="Horn M."/>
            <person name="Schaap P."/>
            <person name="Caler L."/>
            <person name="Loftus B."/>
        </authorList>
    </citation>
    <scope>NUCLEOTIDE SEQUENCE [LARGE SCALE GENOMIC DNA]</scope>
    <source>
        <strain evidence="20 21">Neff</strain>
    </source>
</reference>
<dbReference type="UniPathway" id="UPA00755"/>
<dbReference type="GO" id="GO:0046872">
    <property type="term" value="F:metal ion binding"/>
    <property type="evidence" value="ECO:0007669"/>
    <property type="project" value="UniProtKB-KW"/>
</dbReference>
<comment type="catalytic activity">
    <reaction evidence="19">
        <text>UDP-alpha-D-xylose + L-seryl-[protein] = 3-O-(beta-D-xylosyl)-L-seryl-[protein] + UDP + H(+)</text>
        <dbReference type="Rhea" id="RHEA:50192"/>
        <dbReference type="Rhea" id="RHEA-COMP:9863"/>
        <dbReference type="Rhea" id="RHEA-COMP:12567"/>
        <dbReference type="ChEBI" id="CHEBI:15378"/>
        <dbReference type="ChEBI" id="CHEBI:29999"/>
        <dbReference type="ChEBI" id="CHEBI:57632"/>
        <dbReference type="ChEBI" id="CHEBI:58223"/>
        <dbReference type="ChEBI" id="CHEBI:132085"/>
        <dbReference type="EC" id="2.4.2.26"/>
    </reaction>
</comment>
<keyword evidence="10" id="KW-0479">Metal-binding</keyword>
<gene>
    <name evidence="20" type="ORF">ACA1_376130</name>
</gene>
<dbReference type="PANTHER" id="PTHR46025">
    <property type="entry name" value="XYLOSYLTRANSFERASE OXT"/>
    <property type="match status" value="1"/>
</dbReference>
<sequence>LYSIVVGLLKYQEVESGSGLKAAYLILVHSDESVLASQRLLPAIWRPDFFYLYVVDQSMDELGRLRLDEFLGSPATVFHGSGNVRAMTTNVLSGWGTLGLVQNELDGLQELLGLGKWDYAINLSGDTYPLVGQAELAERLAHWRGANFVTDPGTRPQRANEVPELKLARLANVTWPTGVAEPDQYGSQWFILTREFVEYTLSSALARNVLLAMGSGNADVADESFFQIVLMNSPFNSTVGYQRDFQVMVESDCVFARKLHPEVSQDLYATLDQHRSAVGHQH</sequence>
<dbReference type="AlphaFoldDB" id="L8HF81"/>
<evidence type="ECO:0000256" key="3">
    <source>
        <dbReference type="ARBA" id="ARBA00004840"/>
    </source>
</evidence>
<dbReference type="GO" id="GO:0050650">
    <property type="term" value="P:chondroitin sulfate proteoglycan biosynthetic process"/>
    <property type="evidence" value="ECO:0007669"/>
    <property type="project" value="TreeGrafter"/>
</dbReference>
<dbReference type="InterPro" id="IPR043538">
    <property type="entry name" value="XYLT"/>
</dbReference>
<dbReference type="RefSeq" id="XP_004353682.1">
    <property type="nucleotide sequence ID" value="XM_004353630.1"/>
</dbReference>
<evidence type="ECO:0000256" key="1">
    <source>
        <dbReference type="ARBA" id="ARBA00004323"/>
    </source>
</evidence>
<dbReference type="GeneID" id="14925159"/>
<evidence type="ECO:0000313" key="21">
    <source>
        <dbReference type="Proteomes" id="UP000011083"/>
    </source>
</evidence>
<keyword evidence="15" id="KW-0472">Membrane</keyword>
<evidence type="ECO:0000256" key="10">
    <source>
        <dbReference type="ARBA" id="ARBA00022723"/>
    </source>
</evidence>
<evidence type="ECO:0000256" key="17">
    <source>
        <dbReference type="ARBA" id="ARBA00023180"/>
    </source>
</evidence>
<dbReference type="InterPro" id="IPR003406">
    <property type="entry name" value="Glyco_trans_14"/>
</dbReference>
<evidence type="ECO:0000256" key="15">
    <source>
        <dbReference type="ARBA" id="ARBA00023136"/>
    </source>
</evidence>
<protein>
    <recommendedName>
        <fullName evidence="6">protein xylosyltransferase</fullName>
        <ecNumber evidence="6">2.4.2.26</ecNumber>
    </recommendedName>
    <alternativeName>
        <fullName evidence="18">Peptide O-xylosyltransferase</fullName>
    </alternativeName>
</protein>
<dbReference type="VEuPathDB" id="AmoebaDB:ACA1_376130"/>
<evidence type="ECO:0000256" key="19">
    <source>
        <dbReference type="ARBA" id="ARBA00047847"/>
    </source>
</evidence>
<dbReference type="GO" id="GO:0005789">
    <property type="term" value="C:endoplasmic reticulum membrane"/>
    <property type="evidence" value="ECO:0007669"/>
    <property type="project" value="UniProtKB-SubCell"/>
</dbReference>
<comment type="pathway">
    <text evidence="3">Glycan metabolism; chondroitin sulfate biosynthesis.</text>
</comment>
<keyword evidence="9" id="KW-0812">Transmembrane</keyword>
<dbReference type="OrthoDB" id="2019572at2759"/>
<evidence type="ECO:0000256" key="16">
    <source>
        <dbReference type="ARBA" id="ARBA00023157"/>
    </source>
</evidence>
<dbReference type="EC" id="2.4.2.26" evidence="6"/>
<dbReference type="GO" id="GO:0030158">
    <property type="term" value="F:protein xylosyltransferase activity"/>
    <property type="evidence" value="ECO:0007669"/>
    <property type="project" value="UniProtKB-EC"/>
</dbReference>
<dbReference type="Pfam" id="PF02485">
    <property type="entry name" value="Branch"/>
    <property type="match status" value="1"/>
</dbReference>
<comment type="pathway">
    <text evidence="4">Glycan metabolism; heparan sulfate biosynthesis.</text>
</comment>
<feature type="non-terminal residue" evidence="20">
    <location>
        <position position="1"/>
    </location>
</feature>
<comment type="subcellular location">
    <subcellularLocation>
        <location evidence="2">Endoplasmic reticulum membrane</location>
        <topology evidence="2">Single-pass type II membrane protein</topology>
    </subcellularLocation>
    <subcellularLocation>
        <location evidence="1">Golgi apparatus membrane</location>
        <topology evidence="1">Single-pass type II membrane protein</topology>
    </subcellularLocation>
</comment>
<keyword evidence="13" id="KW-1133">Transmembrane helix</keyword>
<evidence type="ECO:0000256" key="2">
    <source>
        <dbReference type="ARBA" id="ARBA00004648"/>
    </source>
</evidence>
<comment type="similarity">
    <text evidence="5">Belongs to the glycosyltransferase 14 family. XylT subfamily.</text>
</comment>
<organism evidence="20 21">
    <name type="scientific">Acanthamoeba castellanii (strain ATCC 30010 / Neff)</name>
    <dbReference type="NCBI Taxonomy" id="1257118"/>
    <lineage>
        <taxon>Eukaryota</taxon>
        <taxon>Amoebozoa</taxon>
        <taxon>Discosea</taxon>
        <taxon>Longamoebia</taxon>
        <taxon>Centramoebida</taxon>
        <taxon>Acanthamoebidae</taxon>
        <taxon>Acanthamoeba</taxon>
    </lineage>
</organism>
<proteinExistence type="inferred from homology"/>
<evidence type="ECO:0000313" key="20">
    <source>
        <dbReference type="EMBL" id="ELR24154.1"/>
    </source>
</evidence>